<dbReference type="RefSeq" id="WP_166522217.1">
    <property type="nucleotide sequence ID" value="NZ_JAAABI010000001.1"/>
</dbReference>
<dbReference type="AlphaFoldDB" id="A0A964WWI0"/>
<gene>
    <name evidence="1" type="ORF">GTQ34_02705</name>
</gene>
<dbReference type="Pfam" id="PF14054">
    <property type="entry name" value="DUF4249"/>
    <property type="match status" value="1"/>
</dbReference>
<proteinExistence type="predicted"/>
<dbReference type="PROSITE" id="PS51257">
    <property type="entry name" value="PROKAR_LIPOPROTEIN"/>
    <property type="match status" value="1"/>
</dbReference>
<accession>A0A964WWI0</accession>
<protein>
    <submittedName>
        <fullName evidence="1">DUF4249 family protein</fullName>
    </submittedName>
</protein>
<evidence type="ECO:0000313" key="2">
    <source>
        <dbReference type="Proteomes" id="UP000667650"/>
    </source>
</evidence>
<reference evidence="1" key="1">
    <citation type="submission" date="2020-01" db="EMBL/GenBank/DDBJ databases">
        <title>Muricauda ochracea sp. nov., isolated from a tidal flat of Garorim bay in Korea.</title>
        <authorList>
            <person name="Kim D."/>
            <person name="Yoo Y."/>
            <person name="Kim J.-J."/>
        </authorList>
    </citation>
    <scope>NUCLEOTIDE SEQUENCE</scope>
    <source>
        <strain evidence="1">JGD-17</strain>
    </source>
</reference>
<keyword evidence="2" id="KW-1185">Reference proteome</keyword>
<comment type="caution">
    <text evidence="1">The sequence shown here is derived from an EMBL/GenBank/DDBJ whole genome shotgun (WGS) entry which is preliminary data.</text>
</comment>
<name>A0A964WWI0_9FLAO</name>
<sequence>MLHSFGKHKIKFSVLSALLIASCIEPFNAVFTDFESALVIEATITNEVKQQEILLSRSFEFDADGPISEPNANVRIVDSGGNTFSFSDQGNGLYLSEESFGAQPGVDYQLLVTTSDGRDYNSDQTPLKTGTGIEQITAERIVNNDGQDGMAILVDSFDPSGNSKNYRYEYEETFRVIAPSWQPVKLVPETEFGCTMILVRNNDLAQVCYETNNSNQIIQTSTEDLDEDRVENFMVRFISRQNYIISHRYSILVRQFVQSDEAFNFYSTLKELSSSESLFSQTQPGFLQGNVFSSENSEERVLGFFDVSTVSEQRLFFNYDDFYPGEDLPPYIDPCQTSSPVIANEGGCVLRPIIEIGAGVYAGDSGAEPGSNQGPYLIVRRICGDCSVLGPQEIPEFWIE</sequence>
<dbReference type="Proteomes" id="UP000667650">
    <property type="component" value="Unassembled WGS sequence"/>
</dbReference>
<organism evidence="1 2">
    <name type="scientific">Flagellimonas ochracea</name>
    <dbReference type="NCBI Taxonomy" id="2696472"/>
    <lineage>
        <taxon>Bacteria</taxon>
        <taxon>Pseudomonadati</taxon>
        <taxon>Bacteroidota</taxon>
        <taxon>Flavobacteriia</taxon>
        <taxon>Flavobacteriales</taxon>
        <taxon>Flavobacteriaceae</taxon>
        <taxon>Flagellimonas</taxon>
    </lineage>
</organism>
<dbReference type="EMBL" id="JAAABI010000001">
    <property type="protein sequence ID" value="NAY90817.1"/>
    <property type="molecule type" value="Genomic_DNA"/>
</dbReference>
<evidence type="ECO:0000313" key="1">
    <source>
        <dbReference type="EMBL" id="NAY90817.1"/>
    </source>
</evidence>
<dbReference type="InterPro" id="IPR025345">
    <property type="entry name" value="DUF4249"/>
</dbReference>